<evidence type="ECO:0000313" key="7">
    <source>
        <dbReference type="EMBL" id="OHT22427.1"/>
    </source>
</evidence>
<dbReference type="PIRSF" id="PIRSF005739">
    <property type="entry name" value="O-mtase"/>
    <property type="match status" value="1"/>
</dbReference>
<accession>A0A1S1HK65</accession>
<dbReference type="InterPro" id="IPR001077">
    <property type="entry name" value="COMT_C"/>
</dbReference>
<feature type="domain" description="O-methyltransferase dimerisation" evidence="6">
    <location>
        <begin position="22"/>
        <end position="94"/>
    </location>
</feature>
<organism evidence="7 8">
    <name type="scientific">Providencia stuartii</name>
    <dbReference type="NCBI Taxonomy" id="588"/>
    <lineage>
        <taxon>Bacteria</taxon>
        <taxon>Pseudomonadati</taxon>
        <taxon>Pseudomonadota</taxon>
        <taxon>Gammaproteobacteria</taxon>
        <taxon>Enterobacterales</taxon>
        <taxon>Morganellaceae</taxon>
        <taxon>Providencia</taxon>
    </lineage>
</organism>
<dbReference type="GO" id="GO:0008171">
    <property type="term" value="F:O-methyltransferase activity"/>
    <property type="evidence" value="ECO:0007669"/>
    <property type="project" value="InterPro"/>
</dbReference>
<proteinExistence type="predicted"/>
<dbReference type="InterPro" id="IPR036388">
    <property type="entry name" value="WH-like_DNA-bd_sf"/>
</dbReference>
<dbReference type="SUPFAM" id="SSF46785">
    <property type="entry name" value="Winged helix' DNA-binding domain"/>
    <property type="match status" value="1"/>
</dbReference>
<evidence type="ECO:0000256" key="3">
    <source>
        <dbReference type="ARBA" id="ARBA00022691"/>
    </source>
</evidence>
<feature type="domain" description="O-methyltransferase C-terminal" evidence="5">
    <location>
        <begin position="128"/>
        <end position="322"/>
    </location>
</feature>
<gene>
    <name evidence="7" type="ORF">A3Q29_11545</name>
</gene>
<keyword evidence="1 7" id="KW-0489">Methyltransferase</keyword>
<dbReference type="EMBL" id="LVIE01000234">
    <property type="protein sequence ID" value="OHT22427.1"/>
    <property type="molecule type" value="Genomic_DNA"/>
</dbReference>
<name>A0A1S1HK65_PROST</name>
<dbReference type="PANTHER" id="PTHR43712:SF2">
    <property type="entry name" value="O-METHYLTRANSFERASE CICE"/>
    <property type="match status" value="1"/>
</dbReference>
<dbReference type="SUPFAM" id="SSF53335">
    <property type="entry name" value="S-adenosyl-L-methionine-dependent methyltransferases"/>
    <property type="match status" value="1"/>
</dbReference>
<feature type="active site" description="Proton acceptor" evidence="4">
    <location>
        <position position="250"/>
    </location>
</feature>
<dbReference type="Pfam" id="PF08100">
    <property type="entry name" value="Dimerisation"/>
    <property type="match status" value="1"/>
</dbReference>
<reference evidence="7 8" key="1">
    <citation type="submission" date="2016-03" db="EMBL/GenBank/DDBJ databases">
        <title>Genome sequence of Providencia stuartii strain, isolated from the salivary glands of larval Lucilia sericata.</title>
        <authorList>
            <person name="Yuan Y."/>
            <person name="Zhang Y."/>
            <person name="Fu S."/>
            <person name="Crippen T.L."/>
            <person name="Visi D."/>
            <person name="Benbow M.E."/>
            <person name="Allen M."/>
            <person name="Tomberlin J.K."/>
            <person name="Sze S.-H."/>
            <person name="Tarone A.M."/>
        </authorList>
    </citation>
    <scope>NUCLEOTIDE SEQUENCE [LARGE SCALE GENOMIC DNA]</scope>
    <source>
        <strain evidence="7 8">Crippen</strain>
    </source>
</reference>
<evidence type="ECO:0000313" key="8">
    <source>
        <dbReference type="Proteomes" id="UP000179588"/>
    </source>
</evidence>
<dbReference type="InterPro" id="IPR012967">
    <property type="entry name" value="COMT_dimerisation"/>
</dbReference>
<dbReference type="Pfam" id="PF00891">
    <property type="entry name" value="Methyltransf_2"/>
    <property type="match status" value="1"/>
</dbReference>
<evidence type="ECO:0000256" key="1">
    <source>
        <dbReference type="ARBA" id="ARBA00022603"/>
    </source>
</evidence>
<evidence type="ECO:0000259" key="6">
    <source>
        <dbReference type="Pfam" id="PF08100"/>
    </source>
</evidence>
<evidence type="ECO:0000256" key="2">
    <source>
        <dbReference type="ARBA" id="ARBA00022679"/>
    </source>
</evidence>
<dbReference type="AlphaFoldDB" id="A0A1S1HK65"/>
<dbReference type="Proteomes" id="UP000179588">
    <property type="component" value="Unassembled WGS sequence"/>
</dbReference>
<keyword evidence="2 7" id="KW-0808">Transferase</keyword>
<dbReference type="PANTHER" id="PTHR43712">
    <property type="entry name" value="PUTATIVE (AFU_ORTHOLOGUE AFUA_4G14580)-RELATED"/>
    <property type="match status" value="1"/>
</dbReference>
<dbReference type="GO" id="GO:0032259">
    <property type="term" value="P:methylation"/>
    <property type="evidence" value="ECO:0007669"/>
    <property type="project" value="UniProtKB-KW"/>
</dbReference>
<dbReference type="Gene3D" id="1.10.10.10">
    <property type="entry name" value="Winged helix-like DNA-binding domain superfamily/Winged helix DNA-binding domain"/>
    <property type="match status" value="1"/>
</dbReference>
<comment type="caution">
    <text evidence="7">The sequence shown here is derived from an EMBL/GenBank/DDBJ whole genome shotgun (WGS) entry which is preliminary data.</text>
</comment>
<dbReference type="InterPro" id="IPR029063">
    <property type="entry name" value="SAM-dependent_MTases_sf"/>
</dbReference>
<keyword evidence="8" id="KW-1185">Reference proteome</keyword>
<dbReference type="GO" id="GO:0046983">
    <property type="term" value="F:protein dimerization activity"/>
    <property type="evidence" value="ECO:0007669"/>
    <property type="project" value="InterPro"/>
</dbReference>
<evidence type="ECO:0000256" key="4">
    <source>
        <dbReference type="PIRSR" id="PIRSR005739-1"/>
    </source>
</evidence>
<dbReference type="Gene3D" id="3.40.50.150">
    <property type="entry name" value="Vaccinia Virus protein VP39"/>
    <property type="match status" value="1"/>
</dbReference>
<dbReference type="PROSITE" id="PS51683">
    <property type="entry name" value="SAM_OMT_II"/>
    <property type="match status" value="1"/>
</dbReference>
<keyword evidence="3" id="KW-0949">S-adenosyl-L-methionine</keyword>
<dbReference type="InterPro" id="IPR016461">
    <property type="entry name" value="COMT-like"/>
</dbReference>
<evidence type="ECO:0000259" key="5">
    <source>
        <dbReference type="Pfam" id="PF00891"/>
    </source>
</evidence>
<sequence>MEQKSTVKQQSLKSAHYVLQQAIGFTYQGALRAAAELKLADCLVDKAKTAEELALETNTDAKILKRILRTLVSRNIFTTDGNVNFALNPEATFLCSNHPFSVRQAILMLTDKTFWLPANNLYQYAYGNNSFEEIFGMPFFDYWELHINHPDNFHNGMSELSRVENEFVLNSIKFPENITVADIGGGTGTLLLSVLKREPSLKGILFDTEAVLKKHILSQLNDDTRWQLCSGSFFEQCPEADIYLLKYITHDWSDEKIQQILHTIHKAMKPSSKLLIIDNIIPEGDQPYFGKEMDLIMMTSFSGASEHTQSEFSTLLSHANFKMNNVISTGCHLYIIEAVPV</sequence>
<protein>
    <submittedName>
        <fullName evidence="7">Methyltransferase</fullName>
    </submittedName>
</protein>
<dbReference type="InterPro" id="IPR036390">
    <property type="entry name" value="WH_DNA-bd_sf"/>
</dbReference>